<protein>
    <submittedName>
        <fullName evidence="2">Uncharacterized protein</fullName>
    </submittedName>
</protein>
<feature type="transmembrane region" description="Helical" evidence="1">
    <location>
        <begin position="55"/>
        <end position="73"/>
    </location>
</feature>
<dbReference type="Proteomes" id="UP001159042">
    <property type="component" value="Unassembled WGS sequence"/>
</dbReference>
<organism evidence="2 3">
    <name type="scientific">Exocentrus adspersus</name>
    <dbReference type="NCBI Taxonomy" id="1586481"/>
    <lineage>
        <taxon>Eukaryota</taxon>
        <taxon>Metazoa</taxon>
        <taxon>Ecdysozoa</taxon>
        <taxon>Arthropoda</taxon>
        <taxon>Hexapoda</taxon>
        <taxon>Insecta</taxon>
        <taxon>Pterygota</taxon>
        <taxon>Neoptera</taxon>
        <taxon>Endopterygota</taxon>
        <taxon>Coleoptera</taxon>
        <taxon>Polyphaga</taxon>
        <taxon>Cucujiformia</taxon>
        <taxon>Chrysomeloidea</taxon>
        <taxon>Cerambycidae</taxon>
        <taxon>Lamiinae</taxon>
        <taxon>Acanthocinini</taxon>
        <taxon>Exocentrus</taxon>
    </lineage>
</organism>
<accession>A0AAV8WBJ7</accession>
<keyword evidence="3" id="KW-1185">Reference proteome</keyword>
<comment type="caution">
    <text evidence="2">The sequence shown here is derived from an EMBL/GenBank/DDBJ whole genome shotgun (WGS) entry which is preliminary data.</text>
</comment>
<feature type="transmembrane region" description="Helical" evidence="1">
    <location>
        <begin position="152"/>
        <end position="172"/>
    </location>
</feature>
<dbReference type="AlphaFoldDB" id="A0AAV8WBJ7"/>
<evidence type="ECO:0000313" key="3">
    <source>
        <dbReference type="Proteomes" id="UP001159042"/>
    </source>
</evidence>
<feature type="transmembrane region" description="Helical" evidence="1">
    <location>
        <begin position="25"/>
        <end position="49"/>
    </location>
</feature>
<keyword evidence="1" id="KW-0472">Membrane</keyword>
<keyword evidence="1" id="KW-0812">Transmembrane</keyword>
<evidence type="ECO:0000256" key="1">
    <source>
        <dbReference type="SAM" id="Phobius"/>
    </source>
</evidence>
<gene>
    <name evidence="2" type="ORF">NQ315_006732</name>
</gene>
<feature type="transmembrane region" description="Helical" evidence="1">
    <location>
        <begin position="178"/>
        <end position="197"/>
    </location>
</feature>
<reference evidence="2 3" key="1">
    <citation type="journal article" date="2023" name="Insect Mol. Biol.">
        <title>Genome sequencing provides insights into the evolution of gene families encoding plant cell wall-degrading enzymes in longhorned beetles.</title>
        <authorList>
            <person name="Shin N.R."/>
            <person name="Okamura Y."/>
            <person name="Kirsch R."/>
            <person name="Pauchet Y."/>
        </authorList>
    </citation>
    <scope>NUCLEOTIDE SEQUENCE [LARGE SCALE GENOMIC DNA]</scope>
    <source>
        <strain evidence="2">EAD_L_NR</strain>
    </source>
</reference>
<name>A0AAV8WBJ7_9CUCU</name>
<keyword evidence="1" id="KW-1133">Transmembrane helix</keyword>
<evidence type="ECO:0000313" key="2">
    <source>
        <dbReference type="EMBL" id="KAJ8923956.1"/>
    </source>
</evidence>
<sequence length="247" mass="28785">MDDSESEPRNERDEEKKKKKPLKSLIYVIKIGIVAAIVAGKILLLVKLFEAALKFKFLLIAGGSFLINAFKFWTELKSNKHHEETVVFKNPYEQEGDWNSGGPMEYHGRAYDTQKEHAQRLAYRVRFKVYKVFEEERGKKKKKHQHEKHMKYFFICALIASKLGLLLGLLQTALLLKLALLGIGILGVSIAKLVVLVKNGKHKTIYYENSHHDHHYEHDDALHDDHEHWRRSFPQNLAYSHYKPDKI</sequence>
<dbReference type="EMBL" id="JANEYG010000003">
    <property type="protein sequence ID" value="KAJ8923956.1"/>
    <property type="molecule type" value="Genomic_DNA"/>
</dbReference>
<proteinExistence type="predicted"/>